<keyword evidence="6" id="KW-0812">Transmembrane</keyword>
<evidence type="ECO:0000256" key="5">
    <source>
        <dbReference type="SAM" id="Coils"/>
    </source>
</evidence>
<feature type="domain" description="Methyl-accepting transducer" evidence="7">
    <location>
        <begin position="360"/>
        <end position="596"/>
    </location>
</feature>
<dbReference type="GO" id="GO:0004888">
    <property type="term" value="F:transmembrane signaling receptor activity"/>
    <property type="evidence" value="ECO:0007669"/>
    <property type="project" value="InterPro"/>
</dbReference>
<organism evidence="8 9">
    <name type="scientific">Marinomonas balearica</name>
    <dbReference type="NCBI Taxonomy" id="491947"/>
    <lineage>
        <taxon>Bacteria</taxon>
        <taxon>Pseudomonadati</taxon>
        <taxon>Pseudomonadota</taxon>
        <taxon>Gammaproteobacteria</taxon>
        <taxon>Oceanospirillales</taxon>
        <taxon>Oceanospirillaceae</taxon>
        <taxon>Marinomonas</taxon>
    </lineage>
</organism>
<dbReference type="Gene3D" id="1.10.287.950">
    <property type="entry name" value="Methyl-accepting chemotaxis protein"/>
    <property type="match status" value="1"/>
</dbReference>
<sequence>MKLSLKYQILCFTSLLIIVISGALTWNGYDEFSKFNEEDALQKSQVETSLMAELLEQKINTYFNALNSFSIDFNDKNTFADPDQVSRNLDQLKRTLPDAQAAFVALKDGRSFENGRFFPNFNAKDLQKEWYVRAFNNEKNIITETYFGEGEQADVFAFATPIYHNNQIVAVVAITLKVSAFTDFIDQLTPSNKIFVFNDAGYILAAPIQELLGKDIYKEESKFREFSPSNSTLHYQIDVDGEDVDLTAVHAHLPNRDWNVVAFSADDEVLKPSIEMLINSFALVIPLILITLGVVYFGFIHLIYKPIGGEPKHISEILSNIANGDLSQSLTQSGSETGIYQSILVLNTKLSEIIRNSLSISDSVSSASEELTVVMQNTADNSHNELSEVESIANAVNELSNASEEVSQNATQAEEQAKQAIDSIEQGNKDLAQSQELTHSISQEVQNTADMIEKLRTETMNIGEVTDVISSISEQTNLLALNAAIEAARAGEQGRGFAVVADEVRSLAAKTQESTSMIQTIISTLQEQAKLANDNMIKNVTAIKQSVDLSENVKSSFDQVVAFVNTITDINTMVASAAHEQFSVTADINRNTTNTVDLVNQNVSAVGQTQEAAKELAGLALSQKEALSFFTYK</sequence>
<dbReference type="RefSeq" id="WP_133502057.1">
    <property type="nucleotide sequence ID" value="NZ_SNXC01000002.1"/>
</dbReference>
<evidence type="ECO:0000313" key="8">
    <source>
        <dbReference type="EMBL" id="TDP01278.1"/>
    </source>
</evidence>
<evidence type="ECO:0000256" key="6">
    <source>
        <dbReference type="SAM" id="Phobius"/>
    </source>
</evidence>
<dbReference type="CDD" id="cd11386">
    <property type="entry name" value="MCP_signal"/>
    <property type="match status" value="1"/>
</dbReference>
<evidence type="ECO:0000259" key="7">
    <source>
        <dbReference type="PROSITE" id="PS50111"/>
    </source>
</evidence>
<comment type="subcellular location">
    <subcellularLocation>
        <location evidence="1">Membrane</location>
    </subcellularLocation>
</comment>
<evidence type="ECO:0000313" key="9">
    <source>
        <dbReference type="Proteomes" id="UP000294656"/>
    </source>
</evidence>
<keyword evidence="5" id="KW-0175">Coiled coil</keyword>
<dbReference type="GO" id="GO:0016020">
    <property type="term" value="C:membrane"/>
    <property type="evidence" value="ECO:0007669"/>
    <property type="project" value="UniProtKB-SubCell"/>
</dbReference>
<dbReference type="PANTHER" id="PTHR32089:SF33">
    <property type="entry name" value="TOXIN COREGULATED PILUS BIOSYNTHESIS PROTEIN I"/>
    <property type="match status" value="1"/>
</dbReference>
<dbReference type="EMBL" id="SNXC01000002">
    <property type="protein sequence ID" value="TDP01278.1"/>
    <property type="molecule type" value="Genomic_DNA"/>
</dbReference>
<evidence type="ECO:0000256" key="3">
    <source>
        <dbReference type="ARBA" id="ARBA00029447"/>
    </source>
</evidence>
<dbReference type="Pfam" id="PF22673">
    <property type="entry name" value="MCP-like_PDC_1"/>
    <property type="match status" value="1"/>
</dbReference>
<reference evidence="8 9" key="1">
    <citation type="submission" date="2019-03" db="EMBL/GenBank/DDBJ databases">
        <title>Genomic Encyclopedia of Type Strains, Phase III (KMG-III): the genomes of soil and plant-associated and newly described type strains.</title>
        <authorList>
            <person name="Whitman W."/>
        </authorList>
    </citation>
    <scope>NUCLEOTIDE SEQUENCE [LARGE SCALE GENOMIC DNA]</scope>
    <source>
        <strain evidence="8 9">CECT 7378</strain>
    </source>
</reference>
<dbReference type="PANTHER" id="PTHR32089">
    <property type="entry name" value="METHYL-ACCEPTING CHEMOTAXIS PROTEIN MCPB"/>
    <property type="match status" value="1"/>
</dbReference>
<dbReference type="InterPro" id="IPR004089">
    <property type="entry name" value="MCPsignal_dom"/>
</dbReference>
<dbReference type="AlphaFoldDB" id="A0A4R6MH72"/>
<feature type="coiled-coil region" evidence="5">
    <location>
        <begin position="396"/>
        <end position="430"/>
    </location>
</feature>
<feature type="transmembrane region" description="Helical" evidence="6">
    <location>
        <begin position="281"/>
        <end position="304"/>
    </location>
</feature>
<evidence type="ECO:0000256" key="1">
    <source>
        <dbReference type="ARBA" id="ARBA00004370"/>
    </source>
</evidence>
<dbReference type="PROSITE" id="PS50111">
    <property type="entry name" value="CHEMOTAXIS_TRANSDUC_2"/>
    <property type="match status" value="1"/>
</dbReference>
<gene>
    <name evidence="8" type="ORF">DFP79_0180</name>
</gene>
<keyword evidence="6" id="KW-1133">Transmembrane helix</keyword>
<dbReference type="FunFam" id="1.10.287.950:FF:000001">
    <property type="entry name" value="Methyl-accepting chemotaxis sensory transducer"/>
    <property type="match status" value="1"/>
</dbReference>
<name>A0A4R6MH72_9GAMM</name>
<keyword evidence="9" id="KW-1185">Reference proteome</keyword>
<comment type="caution">
    <text evidence="8">The sequence shown here is derived from an EMBL/GenBank/DDBJ whole genome shotgun (WGS) entry which is preliminary data.</text>
</comment>
<dbReference type="Pfam" id="PF00015">
    <property type="entry name" value="MCPsignal"/>
    <property type="match status" value="1"/>
</dbReference>
<dbReference type="SMART" id="SM00283">
    <property type="entry name" value="MA"/>
    <property type="match status" value="1"/>
</dbReference>
<dbReference type="Gene3D" id="3.30.450.20">
    <property type="entry name" value="PAS domain"/>
    <property type="match status" value="2"/>
</dbReference>
<dbReference type="PRINTS" id="PR00260">
    <property type="entry name" value="CHEMTRNSDUCR"/>
</dbReference>
<proteinExistence type="inferred from homology"/>
<evidence type="ECO:0000256" key="2">
    <source>
        <dbReference type="ARBA" id="ARBA00023224"/>
    </source>
</evidence>
<protein>
    <submittedName>
        <fullName evidence="8">Methyl-accepting chemotaxis sensory transducer with Cache sensor</fullName>
    </submittedName>
</protein>
<evidence type="ECO:0000256" key="4">
    <source>
        <dbReference type="PROSITE-ProRule" id="PRU00284"/>
    </source>
</evidence>
<dbReference type="SUPFAM" id="SSF103190">
    <property type="entry name" value="Sensory domain-like"/>
    <property type="match status" value="1"/>
</dbReference>
<dbReference type="InterPro" id="IPR004090">
    <property type="entry name" value="Chemotax_Me-accpt_rcpt"/>
</dbReference>
<dbReference type="GO" id="GO:0006935">
    <property type="term" value="P:chemotaxis"/>
    <property type="evidence" value="ECO:0007669"/>
    <property type="project" value="InterPro"/>
</dbReference>
<dbReference type="CDD" id="cd12913">
    <property type="entry name" value="PDC1_MCP_like"/>
    <property type="match status" value="1"/>
</dbReference>
<comment type="similarity">
    <text evidence="3">Belongs to the methyl-accepting chemotaxis (MCP) protein family.</text>
</comment>
<dbReference type="Proteomes" id="UP000294656">
    <property type="component" value="Unassembled WGS sequence"/>
</dbReference>
<dbReference type="OrthoDB" id="5867045at2"/>
<dbReference type="SUPFAM" id="SSF58104">
    <property type="entry name" value="Methyl-accepting chemotaxis protein (MCP) signaling domain"/>
    <property type="match status" value="1"/>
</dbReference>
<accession>A0A4R6MH72</accession>
<keyword evidence="6" id="KW-0472">Membrane</keyword>
<dbReference type="GO" id="GO:0007165">
    <property type="term" value="P:signal transduction"/>
    <property type="evidence" value="ECO:0007669"/>
    <property type="project" value="UniProtKB-KW"/>
</dbReference>
<keyword evidence="2 4" id="KW-0807">Transducer</keyword>
<dbReference type="InterPro" id="IPR029151">
    <property type="entry name" value="Sensor-like_sf"/>
</dbReference>